<dbReference type="Pfam" id="PF00176">
    <property type="entry name" value="SNF2-rel_dom"/>
    <property type="match status" value="1"/>
</dbReference>
<dbReference type="PROSITE" id="PS51192">
    <property type="entry name" value="HELICASE_ATP_BIND_1"/>
    <property type="match status" value="1"/>
</dbReference>
<dbReference type="Proteomes" id="UP000002009">
    <property type="component" value="Chromosome 2"/>
</dbReference>
<feature type="domain" description="Helicase C-terminal" evidence="4">
    <location>
        <begin position="661"/>
        <end position="800"/>
    </location>
</feature>
<dbReference type="RefSeq" id="XP_002500010.1">
    <property type="nucleotide sequence ID" value="XM_002499964.1"/>
</dbReference>
<dbReference type="CDD" id="cd18004">
    <property type="entry name" value="DEXHc_RAD54"/>
    <property type="match status" value="1"/>
</dbReference>
<dbReference type="GO" id="GO:0007131">
    <property type="term" value="P:reciprocal meiotic recombination"/>
    <property type="evidence" value="ECO:0007669"/>
    <property type="project" value="TreeGrafter"/>
</dbReference>
<evidence type="ECO:0000259" key="4">
    <source>
        <dbReference type="PROSITE" id="PS51194"/>
    </source>
</evidence>
<dbReference type="OMA" id="CLLAHEM"/>
<dbReference type="CDD" id="cd18793">
    <property type="entry name" value="SF2_C_SNF"/>
    <property type="match status" value="1"/>
</dbReference>
<dbReference type="InParanoid" id="C1E0A3"/>
<reference evidence="5 6" key="1">
    <citation type="journal article" date="2009" name="Science">
        <title>Green evolution and dynamic adaptations revealed by genomes of the marine picoeukaryotes Micromonas.</title>
        <authorList>
            <person name="Worden A.Z."/>
            <person name="Lee J.H."/>
            <person name="Mock T."/>
            <person name="Rouze P."/>
            <person name="Simmons M.P."/>
            <person name="Aerts A.L."/>
            <person name="Allen A.E."/>
            <person name="Cuvelier M.L."/>
            <person name="Derelle E."/>
            <person name="Everett M.V."/>
            <person name="Foulon E."/>
            <person name="Grimwood J."/>
            <person name="Gundlach H."/>
            <person name="Henrissat B."/>
            <person name="Napoli C."/>
            <person name="McDonald S.M."/>
            <person name="Parker M.S."/>
            <person name="Rombauts S."/>
            <person name="Salamov A."/>
            <person name="Von Dassow P."/>
            <person name="Badger J.H."/>
            <person name="Coutinho P.M."/>
            <person name="Demir E."/>
            <person name="Dubchak I."/>
            <person name="Gentemann C."/>
            <person name="Eikrem W."/>
            <person name="Gready J.E."/>
            <person name="John U."/>
            <person name="Lanier W."/>
            <person name="Lindquist E.A."/>
            <person name="Lucas S."/>
            <person name="Mayer K.F."/>
            <person name="Moreau H."/>
            <person name="Not F."/>
            <person name="Otillar R."/>
            <person name="Panaud O."/>
            <person name="Pangilinan J."/>
            <person name="Paulsen I."/>
            <person name="Piegu B."/>
            <person name="Poliakov A."/>
            <person name="Robbens S."/>
            <person name="Schmutz J."/>
            <person name="Toulza E."/>
            <person name="Wyss T."/>
            <person name="Zelensky A."/>
            <person name="Zhou K."/>
            <person name="Armbrust E.V."/>
            <person name="Bhattacharya D."/>
            <person name="Goodenough U.W."/>
            <person name="Van de Peer Y."/>
            <person name="Grigoriev I.V."/>
        </authorList>
    </citation>
    <scope>NUCLEOTIDE SEQUENCE [LARGE SCALE GENOMIC DNA]</scope>
    <source>
        <strain evidence="6">RCC299 / NOUM17</strain>
    </source>
</reference>
<dbReference type="GeneID" id="8240718"/>
<protein>
    <submittedName>
        <fullName evidence="5">SNF2 super family</fullName>
    </submittedName>
</protein>
<keyword evidence="6" id="KW-1185">Reference proteome</keyword>
<dbReference type="SUPFAM" id="SSF52540">
    <property type="entry name" value="P-loop containing nucleoside triphosphate hydrolases"/>
    <property type="match status" value="2"/>
</dbReference>
<dbReference type="GO" id="GO:0015616">
    <property type="term" value="F:DNA translocase activity"/>
    <property type="evidence" value="ECO:0007669"/>
    <property type="project" value="TreeGrafter"/>
</dbReference>
<evidence type="ECO:0000313" key="6">
    <source>
        <dbReference type="Proteomes" id="UP000002009"/>
    </source>
</evidence>
<feature type="region of interest" description="Disordered" evidence="2">
    <location>
        <begin position="1"/>
        <end position="47"/>
    </location>
</feature>
<dbReference type="eggNOG" id="KOG0390">
    <property type="taxonomic scope" value="Eukaryota"/>
</dbReference>
<dbReference type="Gene3D" id="1.20.120.850">
    <property type="entry name" value="SWI2/SNF2 ATPases, N-terminal domain"/>
    <property type="match status" value="1"/>
</dbReference>
<dbReference type="Gene3D" id="3.40.50.300">
    <property type="entry name" value="P-loop containing nucleotide triphosphate hydrolases"/>
    <property type="match status" value="1"/>
</dbReference>
<dbReference type="GO" id="GO:0005634">
    <property type="term" value="C:nucleus"/>
    <property type="evidence" value="ECO:0007669"/>
    <property type="project" value="TreeGrafter"/>
</dbReference>
<accession>C1E0A3</accession>
<dbReference type="AlphaFoldDB" id="C1E0A3"/>
<dbReference type="InterPro" id="IPR014001">
    <property type="entry name" value="Helicase_ATP-bd"/>
</dbReference>
<dbReference type="PANTHER" id="PTHR45629">
    <property type="entry name" value="SNF2/RAD54 FAMILY MEMBER"/>
    <property type="match status" value="1"/>
</dbReference>
<dbReference type="InterPro" id="IPR049730">
    <property type="entry name" value="SNF2/RAD54-like_C"/>
</dbReference>
<dbReference type="EMBL" id="CP001323">
    <property type="protein sequence ID" value="ACO61268.1"/>
    <property type="molecule type" value="Genomic_DNA"/>
</dbReference>
<feature type="region of interest" description="Disordered" evidence="2">
    <location>
        <begin position="608"/>
        <end position="643"/>
    </location>
</feature>
<evidence type="ECO:0000256" key="1">
    <source>
        <dbReference type="ARBA" id="ARBA00022801"/>
    </source>
</evidence>
<proteinExistence type="predicted"/>
<evidence type="ECO:0000259" key="3">
    <source>
        <dbReference type="PROSITE" id="PS51192"/>
    </source>
</evidence>
<evidence type="ECO:0000256" key="2">
    <source>
        <dbReference type="SAM" id="MobiDB-lite"/>
    </source>
</evidence>
<dbReference type="GO" id="GO:0005524">
    <property type="term" value="F:ATP binding"/>
    <property type="evidence" value="ECO:0007669"/>
    <property type="project" value="InterPro"/>
</dbReference>
<name>C1E0A3_MICCC</name>
<evidence type="ECO:0000313" key="5">
    <source>
        <dbReference type="EMBL" id="ACO61268.1"/>
    </source>
</evidence>
<dbReference type="InterPro" id="IPR000330">
    <property type="entry name" value="SNF2_N"/>
</dbReference>
<dbReference type="InterPro" id="IPR050496">
    <property type="entry name" value="SNF2_RAD54_helicase_repair"/>
</dbReference>
<dbReference type="InterPro" id="IPR038718">
    <property type="entry name" value="SNF2-like_sf"/>
</dbReference>
<feature type="domain" description="Helicase ATP-binding" evidence="3">
    <location>
        <begin position="314"/>
        <end position="493"/>
    </location>
</feature>
<dbReference type="Pfam" id="PF00271">
    <property type="entry name" value="Helicase_C"/>
    <property type="match status" value="1"/>
</dbReference>
<dbReference type="PANTHER" id="PTHR45629:SF7">
    <property type="entry name" value="DNA EXCISION REPAIR PROTEIN ERCC-6-RELATED"/>
    <property type="match status" value="1"/>
</dbReference>
<dbReference type="KEGG" id="mis:MICPUN_99013"/>
<dbReference type="GO" id="GO:0016787">
    <property type="term" value="F:hydrolase activity"/>
    <property type="evidence" value="ECO:0007669"/>
    <property type="project" value="UniProtKB-KW"/>
</dbReference>
<dbReference type="Gene3D" id="3.40.50.10810">
    <property type="entry name" value="Tandem AAA-ATPase domain"/>
    <property type="match status" value="1"/>
</dbReference>
<dbReference type="STRING" id="296587.C1E0A3"/>
<dbReference type="GO" id="GO:0000724">
    <property type="term" value="P:double-strand break repair via homologous recombination"/>
    <property type="evidence" value="ECO:0007669"/>
    <property type="project" value="TreeGrafter"/>
</dbReference>
<dbReference type="PROSITE" id="PS51194">
    <property type="entry name" value="HELICASE_CTER"/>
    <property type="match status" value="1"/>
</dbReference>
<dbReference type="SMART" id="SM00487">
    <property type="entry name" value="DEXDc"/>
    <property type="match status" value="1"/>
</dbReference>
<dbReference type="InterPro" id="IPR027417">
    <property type="entry name" value="P-loop_NTPase"/>
</dbReference>
<organism evidence="5 6">
    <name type="scientific">Micromonas commoda (strain RCC299 / NOUM17 / CCMP2709)</name>
    <name type="common">Picoplanktonic green alga</name>
    <dbReference type="NCBI Taxonomy" id="296587"/>
    <lineage>
        <taxon>Eukaryota</taxon>
        <taxon>Viridiplantae</taxon>
        <taxon>Chlorophyta</taxon>
        <taxon>Mamiellophyceae</taxon>
        <taxon>Mamiellales</taxon>
        <taxon>Mamiellaceae</taxon>
        <taxon>Micromonas</taxon>
    </lineage>
</organism>
<dbReference type="SMART" id="SM00490">
    <property type="entry name" value="HELICc"/>
    <property type="match status" value="1"/>
</dbReference>
<dbReference type="InterPro" id="IPR001650">
    <property type="entry name" value="Helicase_C-like"/>
</dbReference>
<keyword evidence="1" id="KW-0378">Hydrolase</keyword>
<sequence length="800" mass="85510">MAEDEEPARGAPLSPKSTNPIARPALGVRAPFKRPGGANPGAAFKKPFRSPMMNAPVDRGVPTFVARVSETEGAPAKSSMAGQMAPLIGKPKPQVGLAAIKRLNPIATAKPMVPTPDKLYFSCLYAKRKSAKNRSSKSWVDGIAINQHPTTTLLDMTGKIVAKGKAGTCVEGTTMEIGNWEVEIQDSVSEDSFLSGAALAGGSTAPPPAALRAPPAVRNAAPFRPAVGSIRDGIAAASQRRGGGLNGAAIERQPLHDPNKEGAIVMSSAGVDLPEGRSNVTVVVDPFIGRHLRPHQRDGVRFMYECVVGLRRGGASGSIHKGCLLAHEMGMGKTLQVIALLWTLLKQGPIAGKPVVRKAVIACPASLVGNWGGEIKKWLNDTRLEPLLVEGGEGADGKQKFEDWALPNQRRHCVLVTSYETLRSHAKTVQKATGGIDLLVCDEAHRLKNTKGDTQTIAALRALRCDRRVLLTGTPIQNDLGEFFAVMDFACPGLLGDASVFKKVFSTPVEASRDKHATAEEKRIGAARSAELGRMTREFVHRASARDVNAKHLPPKTEYVVFVRPSPVQAALYRAVLRRGARDGSQPLRALQQLQRLCNSASLLMRARGEGEEGEDVGGGSLSDLSSKVPEGYPDPSDPRVPAHDEAMSGKLAVLIRMLQGMRRGIDKTVIVSGYTSTLDIIAEACLVMGGKVSRLDGSVPPNQRVPLVNSFNAGRGGDVFLLSTKAGGVGLNLVGANRLVLFDSDWNPANDLQALARVWRDGQKRPVTIYRLVSTGTVEEKIFQRQMLKGDVASCMGRN</sequence>
<gene>
    <name evidence="5" type="primary">RAD54B</name>
    <name evidence="5" type="ORF">MICPUN_99013</name>
</gene>
<dbReference type="OrthoDB" id="413460at2759"/>